<evidence type="ECO:0000313" key="2">
    <source>
        <dbReference type="Proteomes" id="UP000012672"/>
    </source>
</evidence>
<sequence>MKDRTLGRLLGGGDLGCEFLAHGLHVLYLDGHEFDLEGHGVGIHLTSDLYRGGYVHVVCRYVRHGGFEVGHVEYYDRAGAVFVCLYGVDEDGVAVPSEKGEYLYPSHGLLEAIHPVDAHILNRLGYPEAYRVVRHYGAAKPYDRYATVENHVYGDYFSV</sequence>
<dbReference type="STRING" id="1236689.MMALV_13690"/>
<reference evidence="1 2" key="1">
    <citation type="journal article" date="2012" name="J. Bacteriol.">
        <title>Genome sequence of 'Candidatus Methanomethylophilus alvus' Mx1201, a methanogenic archaeon from the human gut belonging to a seventh order of methanogens.</title>
        <authorList>
            <person name="Borrel G."/>
            <person name="Harris H.M."/>
            <person name="Tottey W."/>
            <person name="Mihajlovski A."/>
            <person name="Parisot N."/>
            <person name="Peyretaillade E."/>
            <person name="Peyret P."/>
            <person name="Gribaldo S."/>
            <person name="O'Toole P.W."/>
            <person name="Brugere J.F."/>
        </authorList>
    </citation>
    <scope>NUCLEOTIDE SEQUENCE [LARGE SCALE GENOMIC DNA]</scope>
    <source>
        <strain evidence="1 2">Mx1201</strain>
    </source>
</reference>
<dbReference type="EMBL" id="CP004049">
    <property type="protein sequence ID" value="AGI86096.1"/>
    <property type="molecule type" value="Genomic_DNA"/>
</dbReference>
<keyword evidence="2" id="KW-1185">Reference proteome</keyword>
<gene>
    <name evidence="1" type="ORF">MMALV_13690</name>
</gene>
<organism evidence="1 2">
    <name type="scientific">Methanomethylophilus alvi (strain Mx1201)</name>
    <dbReference type="NCBI Taxonomy" id="1236689"/>
    <lineage>
        <taxon>Archaea</taxon>
        <taxon>Methanobacteriati</taxon>
        <taxon>Thermoplasmatota</taxon>
        <taxon>Thermoplasmata</taxon>
        <taxon>Methanomassiliicoccales</taxon>
        <taxon>Methanomethylophilaceae</taxon>
        <taxon>Methanomethylophilus</taxon>
    </lineage>
</organism>
<protein>
    <submittedName>
        <fullName evidence="1">Uncharacterized protein</fullName>
    </submittedName>
</protein>
<dbReference type="KEGG" id="max:MMALV_13690"/>
<dbReference type="Proteomes" id="UP000012672">
    <property type="component" value="Chromosome"/>
</dbReference>
<dbReference type="InParanoid" id="M9SCS8"/>
<dbReference type="AlphaFoldDB" id="M9SCS8"/>
<evidence type="ECO:0000313" key="1">
    <source>
        <dbReference type="EMBL" id="AGI86096.1"/>
    </source>
</evidence>
<name>M9SCS8_METAX</name>
<proteinExistence type="predicted"/>
<accession>M9SCS8</accession>
<dbReference type="HOGENOM" id="CLU_1656799_0_0_2"/>